<dbReference type="RefSeq" id="WP_322608877.1">
    <property type="nucleotide sequence ID" value="NZ_JARVCO010000010.1"/>
</dbReference>
<protein>
    <recommendedName>
        <fullName evidence="4">Lipase modulator</fullName>
    </recommendedName>
</protein>
<evidence type="ECO:0000313" key="3">
    <source>
        <dbReference type="Proteomes" id="UP001290861"/>
    </source>
</evidence>
<dbReference type="EMBL" id="JARVCO010000010">
    <property type="protein sequence ID" value="MDZ8119088.1"/>
    <property type="molecule type" value="Genomic_DNA"/>
</dbReference>
<proteinExistence type="predicted"/>
<keyword evidence="3" id="KW-1185">Reference proteome</keyword>
<organism evidence="2 3">
    <name type="scientific">Pontiella agarivorans</name>
    <dbReference type="NCBI Taxonomy" id="3038953"/>
    <lineage>
        <taxon>Bacteria</taxon>
        <taxon>Pseudomonadati</taxon>
        <taxon>Kiritimatiellota</taxon>
        <taxon>Kiritimatiellia</taxon>
        <taxon>Kiritimatiellales</taxon>
        <taxon>Pontiellaceae</taxon>
        <taxon>Pontiella</taxon>
    </lineage>
</organism>
<comment type="caution">
    <text evidence="2">The sequence shown here is derived from an EMBL/GenBank/DDBJ whole genome shotgun (WGS) entry which is preliminary data.</text>
</comment>
<dbReference type="Proteomes" id="UP001290861">
    <property type="component" value="Unassembled WGS sequence"/>
</dbReference>
<reference evidence="2 3" key="1">
    <citation type="journal article" date="2024" name="Appl. Environ. Microbiol.">
        <title>Pontiella agarivorans sp. nov., a novel marine anaerobic bacterium capable of degrading macroalgal polysaccharides and fixing nitrogen.</title>
        <authorList>
            <person name="Liu N."/>
            <person name="Kivenson V."/>
            <person name="Peng X."/>
            <person name="Cui Z."/>
            <person name="Lankiewicz T.S."/>
            <person name="Gosselin K.M."/>
            <person name="English C.J."/>
            <person name="Blair E.M."/>
            <person name="O'Malley M.A."/>
            <person name="Valentine D.L."/>
        </authorList>
    </citation>
    <scope>NUCLEOTIDE SEQUENCE [LARGE SCALE GENOMIC DNA]</scope>
    <source>
        <strain evidence="2 3">NLcol2</strain>
    </source>
</reference>
<gene>
    <name evidence="2" type="ORF">P9H32_10675</name>
</gene>
<evidence type="ECO:0000256" key="1">
    <source>
        <dbReference type="SAM" id="MobiDB-lite"/>
    </source>
</evidence>
<sequence>MRKTLFASIILNVVLLVWMVRYDRGVPASSHTNGAEQKADDEHASVSEVRPHSLVSTEVDIREAGGSEQETQPFPPAETVEQSSHSVLSNITERLTRPGVNREVWNQQRIVLTHKYEGLIRDLGLSDDDADYFLDLLTARQMLFTDLAMKQMTGVLTSEEQQLLWTKTMEAALPLNEEINQLLGTEENQNRMAWHDQTEMERNAAKRVSEKCDRMGMPLNEAAERELVTIIMDEQGKTSMASGFNGDFAQLSDDDISRHVSEMEALEPSVLERASLMLTPEQLELFQKQYAEYVQNQADWFRMMKQMN</sequence>
<evidence type="ECO:0008006" key="4">
    <source>
        <dbReference type="Google" id="ProtNLM"/>
    </source>
</evidence>
<feature type="region of interest" description="Disordered" evidence="1">
    <location>
        <begin position="64"/>
        <end position="86"/>
    </location>
</feature>
<feature type="region of interest" description="Disordered" evidence="1">
    <location>
        <begin position="28"/>
        <end position="50"/>
    </location>
</feature>
<feature type="compositionally biased region" description="Basic and acidic residues" evidence="1">
    <location>
        <begin position="37"/>
        <end position="50"/>
    </location>
</feature>
<evidence type="ECO:0000313" key="2">
    <source>
        <dbReference type="EMBL" id="MDZ8119088.1"/>
    </source>
</evidence>
<name>A0ABU5MY27_9BACT</name>
<accession>A0ABU5MY27</accession>